<keyword evidence="1" id="KW-0285">Flavoprotein</keyword>
<keyword evidence="4" id="KW-0503">Monooxygenase</keyword>
<sequence length="91" mass="10144">EAQIPRLEGLDTFTGEMFHSAKWNHDYDLTGKRIAVIGTGASAIQFVPQIQPKAKELFVFQRTAPWVLPKPDTDLGEFSKSIIAKYPAIQA</sequence>
<proteinExistence type="predicted"/>
<dbReference type="GO" id="GO:0050661">
    <property type="term" value="F:NADP binding"/>
    <property type="evidence" value="ECO:0007669"/>
    <property type="project" value="InterPro"/>
</dbReference>
<evidence type="ECO:0000313" key="5">
    <source>
        <dbReference type="Proteomes" id="UP000439424"/>
    </source>
</evidence>
<dbReference type="SUPFAM" id="SSF51905">
    <property type="entry name" value="FAD/NAD(P)-binding domain"/>
    <property type="match status" value="1"/>
</dbReference>
<dbReference type="PANTHER" id="PTHR42877">
    <property type="entry name" value="L-ORNITHINE N(5)-MONOOXYGENASE-RELATED"/>
    <property type="match status" value="1"/>
</dbReference>
<protein>
    <submittedName>
        <fullName evidence="4">Cyclohexanone monooxygenase</fullName>
    </submittedName>
</protein>
<gene>
    <name evidence="4" type="ORF">GNY86_23215</name>
</gene>
<dbReference type="InterPro" id="IPR020946">
    <property type="entry name" value="Flavin_mOase-like"/>
</dbReference>
<dbReference type="PANTHER" id="PTHR42877:SF4">
    <property type="entry name" value="FAD_NAD(P)-BINDING DOMAIN-CONTAINING PROTEIN-RELATED"/>
    <property type="match status" value="1"/>
</dbReference>
<dbReference type="GO" id="GO:0050660">
    <property type="term" value="F:flavin adenine dinucleotide binding"/>
    <property type="evidence" value="ECO:0007669"/>
    <property type="project" value="InterPro"/>
</dbReference>
<evidence type="ECO:0000313" key="4">
    <source>
        <dbReference type="EMBL" id="MVM94447.1"/>
    </source>
</evidence>
<dbReference type="AlphaFoldDB" id="A0A6I4HUW7"/>
<dbReference type="Pfam" id="PF00743">
    <property type="entry name" value="FMO-like"/>
    <property type="match status" value="1"/>
</dbReference>
<organism evidence="4 5">
    <name type="scientific">Acinetobacter baumannii</name>
    <dbReference type="NCBI Taxonomy" id="470"/>
    <lineage>
        <taxon>Bacteria</taxon>
        <taxon>Pseudomonadati</taxon>
        <taxon>Pseudomonadota</taxon>
        <taxon>Gammaproteobacteria</taxon>
        <taxon>Moraxellales</taxon>
        <taxon>Moraxellaceae</taxon>
        <taxon>Acinetobacter</taxon>
        <taxon>Acinetobacter calcoaceticus/baumannii complex</taxon>
    </lineage>
</organism>
<dbReference type="Proteomes" id="UP000439424">
    <property type="component" value="Unassembled WGS sequence"/>
</dbReference>
<keyword evidence="3" id="KW-0560">Oxidoreductase</keyword>
<name>A0A6I4HUW7_ACIBA</name>
<reference evidence="4 5" key="1">
    <citation type="submission" date="2019-11" db="EMBL/GenBank/DDBJ databases">
        <title>Multidrug-resistant Acinetobacter baumannii moving toward extensively drug-resistant over fifteen years in South of Brazil.</title>
        <authorList>
            <person name="Fedrigo N.H."/>
            <person name="Cerdeira L."/>
            <person name="Fuga B."/>
            <person name="Marini P.V.B."/>
            <person name="Shinohara D.R."/>
            <person name="Carrara-Marroni F.E."/>
            <person name="Lincopan N."/>
            <person name="Tognim M.C.B."/>
        </authorList>
    </citation>
    <scope>NUCLEOTIDE SEQUENCE [LARGE SCALE GENOMIC DNA]</scope>
    <source>
        <strain evidence="4 5">Ac576</strain>
    </source>
</reference>
<feature type="non-terminal residue" evidence="4">
    <location>
        <position position="91"/>
    </location>
</feature>
<dbReference type="InterPro" id="IPR051209">
    <property type="entry name" value="FAD-bind_Monooxygenase_sf"/>
</dbReference>
<evidence type="ECO:0000256" key="2">
    <source>
        <dbReference type="ARBA" id="ARBA00022827"/>
    </source>
</evidence>
<evidence type="ECO:0000256" key="1">
    <source>
        <dbReference type="ARBA" id="ARBA00022630"/>
    </source>
</evidence>
<dbReference type="InterPro" id="IPR036188">
    <property type="entry name" value="FAD/NAD-bd_sf"/>
</dbReference>
<accession>A0A6I4HUW7</accession>
<keyword evidence="2" id="KW-0274">FAD</keyword>
<evidence type="ECO:0000256" key="3">
    <source>
        <dbReference type="ARBA" id="ARBA00023002"/>
    </source>
</evidence>
<dbReference type="Gene3D" id="3.50.50.60">
    <property type="entry name" value="FAD/NAD(P)-binding domain"/>
    <property type="match status" value="1"/>
</dbReference>
<comment type="caution">
    <text evidence="4">The sequence shown here is derived from an EMBL/GenBank/DDBJ whole genome shotgun (WGS) entry which is preliminary data.</text>
</comment>
<dbReference type="GO" id="GO:0004499">
    <property type="term" value="F:N,N-dimethylaniline monooxygenase activity"/>
    <property type="evidence" value="ECO:0007669"/>
    <property type="project" value="InterPro"/>
</dbReference>
<feature type="non-terminal residue" evidence="4">
    <location>
        <position position="1"/>
    </location>
</feature>
<dbReference type="EMBL" id="WPIP01000817">
    <property type="protein sequence ID" value="MVM94447.1"/>
    <property type="molecule type" value="Genomic_DNA"/>
</dbReference>